<dbReference type="InterPro" id="IPR004095">
    <property type="entry name" value="TGS"/>
</dbReference>
<dbReference type="GO" id="GO:0016301">
    <property type="term" value="F:kinase activity"/>
    <property type="evidence" value="ECO:0007669"/>
    <property type="project" value="UniProtKB-KW"/>
</dbReference>
<dbReference type="EC" id="2.7.6.5" evidence="5"/>
<proteinExistence type="inferred from homology"/>
<feature type="domain" description="HD" evidence="3">
    <location>
        <begin position="86"/>
        <end position="183"/>
    </location>
</feature>
<dbReference type="Proteomes" id="UP000586947">
    <property type="component" value="Unassembled WGS sequence"/>
</dbReference>
<dbReference type="Pfam" id="PF02824">
    <property type="entry name" value="TGS"/>
    <property type="match status" value="1"/>
</dbReference>
<dbReference type="PROSITE" id="PS51831">
    <property type="entry name" value="HD"/>
    <property type="match status" value="1"/>
</dbReference>
<dbReference type="GO" id="GO:0008728">
    <property type="term" value="F:GTP diphosphokinase activity"/>
    <property type="evidence" value="ECO:0007669"/>
    <property type="project" value="UniProtKB-EC"/>
</dbReference>
<dbReference type="InterPro" id="IPR043519">
    <property type="entry name" value="NT_sf"/>
</dbReference>
<evidence type="ECO:0000256" key="1">
    <source>
        <dbReference type="ARBA" id="ARBA00007476"/>
    </source>
</evidence>
<dbReference type="Pfam" id="PF13328">
    <property type="entry name" value="HD_4"/>
    <property type="match status" value="1"/>
</dbReference>
<organism evidence="5 6">
    <name type="scientific">Micromonospora parathelypteridis</name>
    <dbReference type="NCBI Taxonomy" id="1839617"/>
    <lineage>
        <taxon>Bacteria</taxon>
        <taxon>Bacillati</taxon>
        <taxon>Actinomycetota</taxon>
        <taxon>Actinomycetes</taxon>
        <taxon>Micromonosporales</taxon>
        <taxon>Micromonosporaceae</taxon>
        <taxon>Micromonospora</taxon>
    </lineage>
</organism>
<dbReference type="SMART" id="SM00471">
    <property type="entry name" value="HDc"/>
    <property type="match status" value="1"/>
</dbReference>
<dbReference type="PANTHER" id="PTHR21262:SF31">
    <property type="entry name" value="GTP PYROPHOSPHOKINASE"/>
    <property type="match status" value="1"/>
</dbReference>
<dbReference type="PANTHER" id="PTHR21262">
    <property type="entry name" value="GUANOSINE-3',5'-BIS DIPHOSPHATE 3'-PYROPHOSPHOHYDROLASE"/>
    <property type="match status" value="1"/>
</dbReference>
<dbReference type="SUPFAM" id="SSF81301">
    <property type="entry name" value="Nucleotidyltransferase"/>
    <property type="match status" value="1"/>
</dbReference>
<dbReference type="InterPro" id="IPR007685">
    <property type="entry name" value="RelA_SpoT"/>
</dbReference>
<feature type="domain" description="TGS" evidence="4">
    <location>
        <begin position="421"/>
        <end position="483"/>
    </location>
</feature>
<protein>
    <submittedName>
        <fullName evidence="5">GTP pyrophosphokinase</fullName>
        <ecNumber evidence="5">2.7.6.5</ecNumber>
    </submittedName>
</protein>
<evidence type="ECO:0000313" key="6">
    <source>
        <dbReference type="Proteomes" id="UP000586947"/>
    </source>
</evidence>
<keyword evidence="5" id="KW-0808">Transferase</keyword>
<dbReference type="SUPFAM" id="SSF81271">
    <property type="entry name" value="TGS-like"/>
    <property type="match status" value="1"/>
</dbReference>
<dbReference type="SUPFAM" id="SSF109604">
    <property type="entry name" value="HD-domain/PDEase-like"/>
    <property type="match status" value="1"/>
</dbReference>
<dbReference type="InterPro" id="IPR012676">
    <property type="entry name" value="TGS-like"/>
</dbReference>
<comment type="similarity">
    <text evidence="1">Belongs to the RelA/SpoT family.</text>
</comment>
<comment type="caution">
    <text evidence="5">The sequence shown here is derived from an EMBL/GenBank/DDBJ whole genome shotgun (WGS) entry which is preliminary data.</text>
</comment>
<dbReference type="Gene3D" id="3.10.20.30">
    <property type="match status" value="1"/>
</dbReference>
<gene>
    <name evidence="5" type="ORF">HNR20_001179</name>
</gene>
<evidence type="ECO:0000256" key="2">
    <source>
        <dbReference type="ARBA" id="ARBA00025704"/>
    </source>
</evidence>
<dbReference type="SMART" id="SM00954">
    <property type="entry name" value="RelA_SpoT"/>
    <property type="match status" value="1"/>
</dbReference>
<dbReference type="InterPro" id="IPR003607">
    <property type="entry name" value="HD/PDEase_dom"/>
</dbReference>
<dbReference type="EMBL" id="JACHDP010000001">
    <property type="protein sequence ID" value="MBB5476674.1"/>
    <property type="molecule type" value="Genomic_DNA"/>
</dbReference>
<dbReference type="InterPro" id="IPR006674">
    <property type="entry name" value="HD_domain"/>
</dbReference>
<dbReference type="FunFam" id="3.10.20.30:FF:000002">
    <property type="entry name" value="GTP pyrophosphokinase (RelA/SpoT)"/>
    <property type="match status" value="1"/>
</dbReference>
<keyword evidence="5" id="KW-0418">Kinase</keyword>
<dbReference type="FunFam" id="1.10.3210.10:FF:000001">
    <property type="entry name" value="GTP pyrophosphokinase RelA"/>
    <property type="match status" value="1"/>
</dbReference>
<reference evidence="5 6" key="1">
    <citation type="submission" date="2020-08" db="EMBL/GenBank/DDBJ databases">
        <title>Sequencing the genomes of 1000 actinobacteria strains.</title>
        <authorList>
            <person name="Klenk H.-P."/>
        </authorList>
    </citation>
    <scope>NUCLEOTIDE SEQUENCE [LARGE SCALE GENOMIC DNA]</scope>
    <source>
        <strain evidence="5 6">DSM 103125</strain>
    </source>
</reference>
<dbReference type="GO" id="GO:0005886">
    <property type="term" value="C:plasma membrane"/>
    <property type="evidence" value="ECO:0007669"/>
    <property type="project" value="TreeGrafter"/>
</dbReference>
<name>A0A840VRP5_9ACTN</name>
<dbReference type="Pfam" id="PF04607">
    <property type="entry name" value="RelA_SpoT"/>
    <property type="match status" value="1"/>
</dbReference>
<evidence type="ECO:0000259" key="3">
    <source>
        <dbReference type="PROSITE" id="PS51831"/>
    </source>
</evidence>
<dbReference type="Gene3D" id="3.30.460.10">
    <property type="entry name" value="Beta Polymerase, domain 2"/>
    <property type="match status" value="1"/>
</dbReference>
<dbReference type="PROSITE" id="PS51880">
    <property type="entry name" value="TGS"/>
    <property type="match status" value="1"/>
</dbReference>
<evidence type="ECO:0000259" key="4">
    <source>
        <dbReference type="PROSITE" id="PS51880"/>
    </source>
</evidence>
<dbReference type="CDD" id="cd00077">
    <property type="entry name" value="HDc"/>
    <property type="match status" value="1"/>
</dbReference>
<keyword evidence="6" id="KW-1185">Reference proteome</keyword>
<dbReference type="Gene3D" id="1.10.3210.10">
    <property type="entry name" value="Hypothetical protein af1432"/>
    <property type="match status" value="1"/>
</dbReference>
<dbReference type="AlphaFoldDB" id="A0A840VRP5"/>
<evidence type="ECO:0000313" key="5">
    <source>
        <dbReference type="EMBL" id="MBB5476674.1"/>
    </source>
</evidence>
<dbReference type="InterPro" id="IPR012675">
    <property type="entry name" value="Beta-grasp_dom_sf"/>
</dbReference>
<dbReference type="CDD" id="cd05399">
    <property type="entry name" value="NT_Rel-Spo_like"/>
    <property type="match status" value="1"/>
</dbReference>
<dbReference type="GO" id="GO:0015969">
    <property type="term" value="P:guanosine tetraphosphate metabolic process"/>
    <property type="evidence" value="ECO:0007669"/>
    <property type="project" value="InterPro"/>
</dbReference>
<accession>A0A840VRP5</accession>
<comment type="pathway">
    <text evidence="2">Purine metabolism.</text>
</comment>
<sequence>MSLVDVDAGHGAALGGALPTQPGELPLARRLRSLLSWPTTDSDPVTQLVRTHRGIHAGTDPAVLRRAYTIAENMHRGQFRKSGEPYITHPLAVAQICAELGMDTTTLVAALLHDTVEDTRYTLQALSEDFGGEVAHLVDGVTKFDKAFYGKAAEAETIRKMIVAAAKDVRVLIIKLADRLHNMRTLGVRSASSRERIARKTQEVLVPLCDRLGIQTLKRELDDVVLLHLEPDEHARLARHVHDRPGWDNYLNSVVTRTRAALKRSRVDAEVSPRPRHLYSIWKDTIAGGHTAPYDLPRIVVVVDGPATDCYAALGAIHGTWRPVPGRFKDFIASPKNNLYRSLHTSICGPQDRTVEVLIRTEEMHRSAEYGIAAGFRFPRSASSNATARAEQLDWLRRVLDWEPDAADPAQFLESLRCDLAEGQIQVFADGQQVVLPAGATPVDLAYELGSERGDHCLAARINGRLAPLSSELDEGDVVEIFTENDGDNGFEAGVASRGPRREWLSFVKSPHAQMQINRWFAEHTEPGITISDKVRLGRATIGLALRQHNRGLASDLPLLRLSEELGYPDLETLLVAVFDRVIEPDTVVRQLIDLVDHRQ</sequence>